<dbReference type="PANTHER" id="PTHR37017:SF13">
    <property type="entry name" value="AB HYDROLASE-1 DOMAIN-CONTAINING PROTEIN"/>
    <property type="match status" value="1"/>
</dbReference>
<reference evidence="2 3" key="1">
    <citation type="submission" date="2023-08" db="EMBL/GenBank/DDBJ databases">
        <title>Black Yeasts Isolated from many extreme environments.</title>
        <authorList>
            <person name="Coleine C."/>
            <person name="Stajich J.E."/>
            <person name="Selbmann L."/>
        </authorList>
    </citation>
    <scope>NUCLEOTIDE SEQUENCE [LARGE SCALE GENOMIC DNA]</scope>
    <source>
        <strain evidence="2 3">CCFEE 5792</strain>
    </source>
</reference>
<dbReference type="InterPro" id="IPR052897">
    <property type="entry name" value="Sec-Metab_Biosynth_Hydrolase"/>
</dbReference>
<dbReference type="SUPFAM" id="SSF53474">
    <property type="entry name" value="alpha/beta-Hydrolases"/>
    <property type="match status" value="1"/>
</dbReference>
<proteinExistence type="predicted"/>
<dbReference type="InterPro" id="IPR000073">
    <property type="entry name" value="AB_hydrolase_1"/>
</dbReference>
<evidence type="ECO:0000313" key="2">
    <source>
        <dbReference type="EMBL" id="KAK5045355.1"/>
    </source>
</evidence>
<dbReference type="PANTHER" id="PTHR37017">
    <property type="entry name" value="AB HYDROLASE-1 DOMAIN-CONTAINING PROTEIN-RELATED"/>
    <property type="match status" value="1"/>
</dbReference>
<dbReference type="InterPro" id="IPR029058">
    <property type="entry name" value="AB_hydrolase_fold"/>
</dbReference>
<evidence type="ECO:0000259" key="1">
    <source>
        <dbReference type="Pfam" id="PF12697"/>
    </source>
</evidence>
<dbReference type="Gene3D" id="3.40.50.1820">
    <property type="entry name" value="alpha/beta hydrolase"/>
    <property type="match status" value="1"/>
</dbReference>
<organism evidence="2 3">
    <name type="scientific">Exophiala bonariae</name>
    <dbReference type="NCBI Taxonomy" id="1690606"/>
    <lineage>
        <taxon>Eukaryota</taxon>
        <taxon>Fungi</taxon>
        <taxon>Dikarya</taxon>
        <taxon>Ascomycota</taxon>
        <taxon>Pezizomycotina</taxon>
        <taxon>Eurotiomycetes</taxon>
        <taxon>Chaetothyriomycetidae</taxon>
        <taxon>Chaetothyriales</taxon>
        <taxon>Herpotrichiellaceae</taxon>
        <taxon>Exophiala</taxon>
    </lineage>
</organism>
<dbReference type="Proteomes" id="UP001358417">
    <property type="component" value="Unassembled WGS sequence"/>
</dbReference>
<sequence>MTKPTIVLVPGSFAVPELYNPIFDAVRQRGREIGGVHLPSVGLKPREGRPGNPPTMYDDAEHISKEIERLSDEGKDVIVIGHSYGGVPVSQSGKGLSKEERQKQGKSGGLVRLAYLTCLVPGLGGSARDVLADVPDEHKVEMKVLDSGWMVHDNPESTARICFSLGDLEEGTAIVKTFPMHSAVSFVNPLTYARFTDVPCSYLLCEQDLCIPASVQKAGIDMIEKESGRKVDVTSIYADHIPNVTSPKETIDWIVGLDA</sequence>
<dbReference type="EMBL" id="JAVRRD010000037">
    <property type="protein sequence ID" value="KAK5045355.1"/>
    <property type="molecule type" value="Genomic_DNA"/>
</dbReference>
<comment type="caution">
    <text evidence="2">The sequence shown here is derived from an EMBL/GenBank/DDBJ whole genome shotgun (WGS) entry which is preliminary data.</text>
</comment>
<gene>
    <name evidence="2" type="ORF">LTR84_009218</name>
</gene>
<name>A0AAV9MWU0_9EURO</name>
<dbReference type="GeneID" id="89977378"/>
<evidence type="ECO:0000313" key="3">
    <source>
        <dbReference type="Proteomes" id="UP001358417"/>
    </source>
</evidence>
<dbReference type="Pfam" id="PF12697">
    <property type="entry name" value="Abhydrolase_6"/>
    <property type="match status" value="1"/>
</dbReference>
<accession>A0AAV9MWU0</accession>
<feature type="domain" description="AB hydrolase-1" evidence="1">
    <location>
        <begin position="6"/>
        <end position="252"/>
    </location>
</feature>
<keyword evidence="3" id="KW-1185">Reference proteome</keyword>
<dbReference type="AlphaFoldDB" id="A0AAV9MWU0"/>
<protein>
    <recommendedName>
        <fullName evidence="1">AB hydrolase-1 domain-containing protein</fullName>
    </recommendedName>
</protein>
<dbReference type="RefSeq" id="XP_064700984.1">
    <property type="nucleotide sequence ID" value="XM_064852759.1"/>
</dbReference>